<dbReference type="EMBL" id="JAPDDR010000001">
    <property type="protein sequence ID" value="MCW1912018.1"/>
    <property type="molecule type" value="Genomic_DNA"/>
</dbReference>
<accession>A0ABT3FWT2</accession>
<dbReference type="PANTHER" id="PTHR13847:SF201">
    <property type="entry name" value="PUTATIBE OXIDOREDUCTASE"/>
    <property type="match status" value="1"/>
</dbReference>
<comment type="caution">
    <text evidence="2">The sequence shown here is derived from an EMBL/GenBank/DDBJ whole genome shotgun (WGS) entry which is preliminary data.</text>
</comment>
<name>A0ABT3FWT2_9BACT</name>
<dbReference type="PANTHER" id="PTHR13847">
    <property type="entry name" value="SARCOSINE DEHYDROGENASE-RELATED"/>
    <property type="match status" value="1"/>
</dbReference>
<protein>
    <submittedName>
        <fullName evidence="2">FAD-binding oxidoreductase</fullName>
    </submittedName>
</protein>
<feature type="domain" description="FAD dependent oxidoreductase" evidence="1">
    <location>
        <begin position="30"/>
        <end position="383"/>
    </location>
</feature>
<dbReference type="SUPFAM" id="SSF51905">
    <property type="entry name" value="FAD/NAD(P)-binding domain"/>
    <property type="match status" value="1"/>
</dbReference>
<dbReference type="RefSeq" id="WP_264510022.1">
    <property type="nucleotide sequence ID" value="NZ_JAPDDR010000001.1"/>
</dbReference>
<evidence type="ECO:0000313" key="2">
    <source>
        <dbReference type="EMBL" id="MCW1912018.1"/>
    </source>
</evidence>
<evidence type="ECO:0000259" key="1">
    <source>
        <dbReference type="Pfam" id="PF01266"/>
    </source>
</evidence>
<organism evidence="2 3">
    <name type="scientific">Luteolibacter rhizosphaerae</name>
    <dbReference type="NCBI Taxonomy" id="2989719"/>
    <lineage>
        <taxon>Bacteria</taxon>
        <taxon>Pseudomonadati</taxon>
        <taxon>Verrucomicrobiota</taxon>
        <taxon>Verrucomicrobiia</taxon>
        <taxon>Verrucomicrobiales</taxon>
        <taxon>Verrucomicrobiaceae</taxon>
        <taxon>Luteolibacter</taxon>
    </lineage>
</organism>
<dbReference type="InterPro" id="IPR006076">
    <property type="entry name" value="FAD-dep_OxRdtase"/>
</dbReference>
<reference evidence="2" key="1">
    <citation type="submission" date="2022-10" db="EMBL/GenBank/DDBJ databases">
        <title>Luteolibacter sp. GHJ8, whole genome shotgun sequencing project.</title>
        <authorList>
            <person name="Zhao G."/>
            <person name="Shen L."/>
        </authorList>
    </citation>
    <scope>NUCLEOTIDE SEQUENCE</scope>
    <source>
        <strain evidence="2">GHJ8</strain>
    </source>
</reference>
<dbReference type="Pfam" id="PF01266">
    <property type="entry name" value="DAO"/>
    <property type="match status" value="1"/>
</dbReference>
<dbReference type="InterPro" id="IPR036188">
    <property type="entry name" value="FAD/NAD-bd_sf"/>
</dbReference>
<sequence>MDLTSEHPYWRVKSGIIANYPPLDSDRRCDVAILGAGITGALIGETLCSAGHEVIVLDERDVATGSTSASTALLQYEIDTHLIDLIGQHGEEHARLAYRACYDSIDLLEERIARLGLEDSAFMRKDSVYLASRERDVPALKAEAAARRQAGIEVNEWMPADVHEHFGFVKPYALHSPQAAEVDAYRLAHGMLAEIRRHGCGVYDRTKVEAVDFDQAGVVLKTARGWTVRAKRVVVATGYETQSLFDTARFVDLRSSFAIASEPMDEAPDWWRRCLLWETARPYFYLRGDNDGRAIIGGEDIPFRSPAARDRLVPRKCRLLEKRFKEMFPATKMEPAYAWAGTFGETKDGLAYIGTYRPHPLCYFALGFGGNGITYSVIAAEIIRAELEGRTHPYAAAFRFDR</sequence>
<proteinExistence type="predicted"/>
<keyword evidence="3" id="KW-1185">Reference proteome</keyword>
<gene>
    <name evidence="2" type="ORF">OJ996_00425</name>
</gene>
<dbReference type="Gene3D" id="3.30.9.10">
    <property type="entry name" value="D-Amino Acid Oxidase, subunit A, domain 2"/>
    <property type="match status" value="1"/>
</dbReference>
<dbReference type="Gene3D" id="3.50.50.60">
    <property type="entry name" value="FAD/NAD(P)-binding domain"/>
    <property type="match status" value="1"/>
</dbReference>
<dbReference type="Proteomes" id="UP001165653">
    <property type="component" value="Unassembled WGS sequence"/>
</dbReference>
<evidence type="ECO:0000313" key="3">
    <source>
        <dbReference type="Proteomes" id="UP001165653"/>
    </source>
</evidence>